<evidence type="ECO:0000313" key="2">
    <source>
        <dbReference type="EMBL" id="ADM27594.1"/>
    </source>
</evidence>
<dbReference type="AlphaFoldDB" id="E0STB7"/>
<proteinExistence type="predicted"/>
<reference evidence="2 3" key="1">
    <citation type="journal article" date="2010" name="Stand. Genomic Sci.">
        <title>Complete genome sequence of Ignisphaera aggregans type strain (AQ1.S1).</title>
        <authorList>
            <person name="Goker M."/>
            <person name="Held B."/>
            <person name="Lapidus A."/>
            <person name="Nolan M."/>
            <person name="Spring S."/>
            <person name="Yasawong M."/>
            <person name="Lucas S."/>
            <person name="Glavina Del Rio T."/>
            <person name="Tice H."/>
            <person name="Cheng J.F."/>
            <person name="Goodwin L."/>
            <person name="Tapia R."/>
            <person name="Pitluck S."/>
            <person name="Liolios K."/>
            <person name="Ivanova N."/>
            <person name="Mavromatis K."/>
            <person name="Mikhailova N."/>
            <person name="Pati A."/>
            <person name="Chen A."/>
            <person name="Palaniappan K."/>
            <person name="Brambilla E."/>
            <person name="Land M."/>
            <person name="Hauser L."/>
            <person name="Chang Y.J."/>
            <person name="Jeffries C.D."/>
            <person name="Brettin T."/>
            <person name="Detter J.C."/>
            <person name="Han C."/>
            <person name="Rohde M."/>
            <person name="Sikorski J."/>
            <person name="Woyke T."/>
            <person name="Bristow J."/>
            <person name="Eisen J.A."/>
            <person name="Markowitz V."/>
            <person name="Hugenholtz P."/>
            <person name="Kyrpides N.C."/>
            <person name="Klenk H.P."/>
        </authorList>
    </citation>
    <scope>NUCLEOTIDE SEQUENCE [LARGE SCALE GENOMIC DNA]</scope>
    <source>
        <strain evidence="3">DSM 17230 / JCM 13409 / AQ1.S1</strain>
    </source>
</reference>
<sequence>MLRDVVLYLVSLFPRGAGRTRIMKLLFLVDAEARKRLGYTVTGVNWRRWFYGPFSRDVLEVLDELVWEGRLAVDSGPEVRYIALDEPPKLPHEIKEIVDEVVNNYGFTPLRELLKRVYDEYGVEKIGLGEKIEFDWDKEIIELVELVNSDEDAVVELIGRLYDEYRDALEVLPRNILALYSIAVSHLSSHNPEKAKDLTQRFVELLKELSKYVNKNTKASSIPPVLRHRMKAIYEELIDIAARAVEG</sequence>
<protein>
    <recommendedName>
        <fullName evidence="1">Antitoxin SocA-like Panacea domain-containing protein</fullName>
    </recommendedName>
</protein>
<dbReference type="Proteomes" id="UP000001304">
    <property type="component" value="Chromosome"/>
</dbReference>
<dbReference type="EMBL" id="CP002098">
    <property type="protein sequence ID" value="ADM27594.1"/>
    <property type="molecule type" value="Genomic_DNA"/>
</dbReference>
<dbReference type="HOGENOM" id="CLU_1122611_0_0_2"/>
<name>E0STB7_IGNAA</name>
<dbReference type="KEGG" id="iag:Igag_0767"/>
<gene>
    <name evidence="2" type="ordered locus">Igag_0767</name>
</gene>
<feature type="domain" description="Antitoxin SocA-like Panacea" evidence="1">
    <location>
        <begin position="22"/>
        <end position="120"/>
    </location>
</feature>
<accession>E0STB7</accession>
<evidence type="ECO:0000313" key="3">
    <source>
        <dbReference type="Proteomes" id="UP000001304"/>
    </source>
</evidence>
<keyword evidence="3" id="KW-1185">Reference proteome</keyword>
<dbReference type="Pfam" id="PF13274">
    <property type="entry name" value="SocA_Panacea"/>
    <property type="match status" value="1"/>
</dbReference>
<dbReference type="BioCyc" id="IAGG583356:GHAH-760-MONOMER"/>
<organism evidence="2 3">
    <name type="scientific">Ignisphaera aggregans (strain DSM 17230 / JCM 13409 / AQ1.S1)</name>
    <dbReference type="NCBI Taxonomy" id="583356"/>
    <lineage>
        <taxon>Archaea</taxon>
        <taxon>Thermoproteota</taxon>
        <taxon>Thermoprotei</taxon>
        <taxon>Desulfurococcales</taxon>
        <taxon>Desulfurococcaceae</taxon>
        <taxon>Ignisphaera</taxon>
    </lineage>
</organism>
<evidence type="ECO:0000259" key="1">
    <source>
        <dbReference type="Pfam" id="PF13274"/>
    </source>
</evidence>
<dbReference type="InterPro" id="IPR025272">
    <property type="entry name" value="SocA_Panacea"/>
</dbReference>